<proteinExistence type="predicted"/>
<gene>
    <name evidence="2" type="ORF">KI688_001406</name>
</gene>
<name>A0A9P7XRV5_9FUNG</name>
<protein>
    <submittedName>
        <fullName evidence="2">Uncharacterized protein</fullName>
    </submittedName>
</protein>
<dbReference type="EMBL" id="JAHRHY010000010">
    <property type="protein sequence ID" value="KAG9066185.1"/>
    <property type="molecule type" value="Genomic_DNA"/>
</dbReference>
<feature type="compositionally biased region" description="Basic and acidic residues" evidence="1">
    <location>
        <begin position="48"/>
        <end position="66"/>
    </location>
</feature>
<dbReference type="AlphaFoldDB" id="A0A9P7XRV5"/>
<sequence length="72" mass="8225">MILKSKRALKETPTAVLGEKSTRELNPGHRKANALALAEEAKVRDRAYTKLDTCHRRGARSTDRQRRSPRQK</sequence>
<keyword evidence="3" id="KW-1185">Reference proteome</keyword>
<feature type="region of interest" description="Disordered" evidence="1">
    <location>
        <begin position="1"/>
        <end position="30"/>
    </location>
</feature>
<dbReference type="Proteomes" id="UP000707451">
    <property type="component" value="Unassembled WGS sequence"/>
</dbReference>
<comment type="caution">
    <text evidence="2">The sequence shown here is derived from an EMBL/GenBank/DDBJ whole genome shotgun (WGS) entry which is preliminary data.</text>
</comment>
<feature type="region of interest" description="Disordered" evidence="1">
    <location>
        <begin position="48"/>
        <end position="72"/>
    </location>
</feature>
<accession>A0A9P7XRV5</accession>
<organism evidence="2 3">
    <name type="scientific">Linnemannia hyalina</name>
    <dbReference type="NCBI Taxonomy" id="64524"/>
    <lineage>
        <taxon>Eukaryota</taxon>
        <taxon>Fungi</taxon>
        <taxon>Fungi incertae sedis</taxon>
        <taxon>Mucoromycota</taxon>
        <taxon>Mortierellomycotina</taxon>
        <taxon>Mortierellomycetes</taxon>
        <taxon>Mortierellales</taxon>
        <taxon>Mortierellaceae</taxon>
        <taxon>Linnemannia</taxon>
    </lineage>
</organism>
<evidence type="ECO:0000256" key="1">
    <source>
        <dbReference type="SAM" id="MobiDB-lite"/>
    </source>
</evidence>
<evidence type="ECO:0000313" key="3">
    <source>
        <dbReference type="Proteomes" id="UP000707451"/>
    </source>
</evidence>
<dbReference type="OrthoDB" id="10390014at2759"/>
<reference evidence="2" key="1">
    <citation type="submission" date="2021-06" db="EMBL/GenBank/DDBJ databases">
        <title>Genome Sequence of Mortierella hyaline Strain SCG-10, a Cold-Adapted, Nitrate-Reducing Fungus Isolated from Soil in Minnesota, USA.</title>
        <authorList>
            <person name="Aldossari N."/>
        </authorList>
    </citation>
    <scope>NUCLEOTIDE SEQUENCE</scope>
    <source>
        <strain evidence="2">SCG-10</strain>
    </source>
</reference>
<evidence type="ECO:0000313" key="2">
    <source>
        <dbReference type="EMBL" id="KAG9066185.1"/>
    </source>
</evidence>